<dbReference type="EMBL" id="AB159150">
    <property type="protein sequence ID" value="BAD16598.1"/>
    <property type="molecule type" value="mRNA"/>
</dbReference>
<dbReference type="InterPro" id="IPR011061">
    <property type="entry name" value="Hirudin/antistatin"/>
</dbReference>
<accession>Q75R51</accession>
<name>Q75R51_LYMST</name>
<dbReference type="PROSITE" id="PS51252">
    <property type="entry name" value="ANTISTASIN"/>
    <property type="match status" value="2"/>
</dbReference>
<evidence type="ECO:0000256" key="2">
    <source>
        <dbReference type="ARBA" id="ARBA00022900"/>
    </source>
</evidence>
<feature type="domain" description="Antistasin-like" evidence="4">
    <location>
        <begin position="55"/>
        <end position="80"/>
    </location>
</feature>
<evidence type="ECO:0000256" key="1">
    <source>
        <dbReference type="ARBA" id="ARBA00022690"/>
    </source>
</evidence>
<dbReference type="InterPro" id="IPR004094">
    <property type="entry name" value="Antistasin-like"/>
</dbReference>
<keyword evidence="1" id="KW-0646">Protease inhibitor</keyword>
<keyword evidence="2" id="KW-0722">Serine protease inhibitor</keyword>
<gene>
    <name evidence="5" type="primary">DEC-2</name>
</gene>
<evidence type="ECO:0000313" key="5">
    <source>
        <dbReference type="EMBL" id="BAD16598.1"/>
    </source>
</evidence>
<feature type="chain" id="PRO_5004286694" evidence="3">
    <location>
        <begin position="17"/>
        <end position="81"/>
    </location>
</feature>
<dbReference type="Gene3D" id="2.10.22.10">
    <property type="entry name" value="Antistasin, domain 1"/>
    <property type="match status" value="2"/>
</dbReference>
<dbReference type="AlphaFoldDB" id="Q75R51"/>
<keyword evidence="3" id="KW-0732">Signal</keyword>
<dbReference type="Pfam" id="PF02822">
    <property type="entry name" value="Antistasin"/>
    <property type="match status" value="2"/>
</dbReference>
<feature type="domain" description="Antistasin-like" evidence="4">
    <location>
        <begin position="18"/>
        <end position="47"/>
    </location>
</feature>
<dbReference type="GO" id="GO:0004867">
    <property type="term" value="F:serine-type endopeptidase inhibitor activity"/>
    <property type="evidence" value="ECO:0007669"/>
    <property type="project" value="UniProtKB-KW"/>
</dbReference>
<organism evidence="5">
    <name type="scientific">Lymnaea stagnalis</name>
    <name type="common">Great pond snail</name>
    <name type="synonym">Helix stagnalis</name>
    <dbReference type="NCBI Taxonomy" id="6523"/>
    <lineage>
        <taxon>Eukaryota</taxon>
        <taxon>Metazoa</taxon>
        <taxon>Spiralia</taxon>
        <taxon>Lophotrochozoa</taxon>
        <taxon>Mollusca</taxon>
        <taxon>Gastropoda</taxon>
        <taxon>Heterobranchia</taxon>
        <taxon>Euthyneura</taxon>
        <taxon>Panpulmonata</taxon>
        <taxon>Hygrophila</taxon>
        <taxon>Lymnaeoidea</taxon>
        <taxon>Lymnaeidae</taxon>
        <taxon>Lymnaea</taxon>
    </lineage>
</organism>
<protein>
    <submittedName>
        <fullName evidence="5">DEC-2</fullName>
    </submittedName>
</protein>
<sequence>MIKLLVTALLVTFVAGLPQQRRCPVYRCMACPDGYDLDENGCESCTCKEVKRAVCSPVLCKIYCENGFATGPDGCPICACA</sequence>
<evidence type="ECO:0000256" key="3">
    <source>
        <dbReference type="SAM" id="SignalP"/>
    </source>
</evidence>
<dbReference type="SUPFAM" id="SSF57262">
    <property type="entry name" value="Leech antihemostatic proteins"/>
    <property type="match status" value="2"/>
</dbReference>
<reference evidence="5" key="1">
    <citation type="journal article" date="2004" name="Dev. Genes Evol.">
        <title>Isolation and evaluation of dextral-specific and dextral-enriched cDNA clones as candidates for the handedness-determining gene in a freshwater gastropod, Lymnaea stagnalis.</title>
        <authorList>
            <person name="Harada Y."/>
            <person name="Hosoiri Y."/>
            <person name="Kuroda R."/>
        </authorList>
    </citation>
    <scope>NUCLEOTIDE SEQUENCE</scope>
</reference>
<feature type="signal peptide" evidence="3">
    <location>
        <begin position="1"/>
        <end position="16"/>
    </location>
</feature>
<evidence type="ECO:0000259" key="4">
    <source>
        <dbReference type="PROSITE" id="PS51252"/>
    </source>
</evidence>
<proteinExistence type="evidence at transcript level"/>